<keyword evidence="1" id="KW-1133">Transmembrane helix</keyword>
<evidence type="ECO:0000313" key="3">
    <source>
        <dbReference type="EMBL" id="VGO17995.1"/>
    </source>
</evidence>
<feature type="transmembrane region" description="Helical" evidence="1">
    <location>
        <begin position="175"/>
        <end position="199"/>
    </location>
</feature>
<dbReference type="GO" id="GO:0043190">
    <property type="term" value="C:ATP-binding cassette (ABC) transporter complex"/>
    <property type="evidence" value="ECO:0007669"/>
    <property type="project" value="InterPro"/>
</dbReference>
<dbReference type="PROSITE" id="PS50801">
    <property type="entry name" value="STAS"/>
    <property type="match status" value="1"/>
</dbReference>
<dbReference type="EMBL" id="CAAHFH010000001">
    <property type="protein sequence ID" value="VGO17995.1"/>
    <property type="molecule type" value="Genomic_DNA"/>
</dbReference>
<evidence type="ECO:0000256" key="1">
    <source>
        <dbReference type="RuleBase" id="RU362044"/>
    </source>
</evidence>
<dbReference type="InterPro" id="IPR058548">
    <property type="entry name" value="MlaB-like_STAS"/>
</dbReference>
<comment type="caution">
    <text evidence="1">Lacks conserved residue(s) required for the propagation of feature annotation.</text>
</comment>
<dbReference type="AlphaFoldDB" id="A0A6C2UCZ8"/>
<dbReference type="Pfam" id="PF13466">
    <property type="entry name" value="STAS_2"/>
    <property type="match status" value="1"/>
</dbReference>
<dbReference type="SUPFAM" id="SSF52091">
    <property type="entry name" value="SpoIIaa-like"/>
    <property type="match status" value="1"/>
</dbReference>
<dbReference type="NCBIfam" id="TIGR00056">
    <property type="entry name" value="MlaE family lipid ABC transporter permease subunit"/>
    <property type="match status" value="1"/>
</dbReference>
<protein>
    <submittedName>
        <fullName evidence="3">Putative phospholipid ABC transporter permease protein MlaE</fullName>
    </submittedName>
</protein>
<dbReference type="Proteomes" id="UP000346198">
    <property type="component" value="Unassembled WGS sequence"/>
</dbReference>
<keyword evidence="1" id="KW-0472">Membrane</keyword>
<dbReference type="InterPro" id="IPR002645">
    <property type="entry name" value="STAS_dom"/>
</dbReference>
<dbReference type="Pfam" id="PF02405">
    <property type="entry name" value="MlaE"/>
    <property type="match status" value="1"/>
</dbReference>
<gene>
    <name evidence="3" type="primary">mlaE_1</name>
    <name evidence="3" type="ORF">SCARR_00045</name>
</gene>
<organism evidence="3 4">
    <name type="scientific">Pontiella sulfatireligans</name>
    <dbReference type="NCBI Taxonomy" id="2750658"/>
    <lineage>
        <taxon>Bacteria</taxon>
        <taxon>Pseudomonadati</taxon>
        <taxon>Kiritimatiellota</taxon>
        <taxon>Kiritimatiellia</taxon>
        <taxon>Kiritimatiellales</taxon>
        <taxon>Pontiellaceae</taxon>
        <taxon>Pontiella</taxon>
    </lineage>
</organism>
<sequence length="380" mass="39882">MKRGDSEQPADVSIAQTAGQVDVVLCGRLDLASAPGVWKKTNAVFKSAAPRSIKIDAEGLSYCDGAGISILLNLKRVAARLNIHFELAGLARDYEKLLALYPLEKLADAEPALPKSSRVFVEEVGKATSNFFGMLRDQIAFIGELSFVLFKTLLHPKTLRIKDLLITADASGVRALPIIGIMGVLVGLIMAFQGAVLMAQFGAEIYIADFVGKSVTRELGPLITAILVAGRTGSAFAAELGTMKVNEEIDAFTTMGLDPVRFLVVPRVIAATLMTPLLTIYANLAGIAGGAIVMTGIGYPLVTYVNRLTSVVTSMDVIGGLAKSLAFGLIVAASGCLCGLRTGQGASAVGNSATRAVVSSILLIILADGLFAVLFYFLGI</sequence>
<keyword evidence="1" id="KW-0812">Transmembrane</keyword>
<reference evidence="3 4" key="1">
    <citation type="submission" date="2019-04" db="EMBL/GenBank/DDBJ databases">
        <authorList>
            <person name="Van Vliet M D."/>
        </authorList>
    </citation>
    <scope>NUCLEOTIDE SEQUENCE [LARGE SCALE GENOMIC DNA]</scope>
    <source>
        <strain evidence="3 4">F21</strain>
    </source>
</reference>
<dbReference type="InterPro" id="IPR036513">
    <property type="entry name" value="STAS_dom_sf"/>
</dbReference>
<accession>A0A6C2UCZ8</accession>
<dbReference type="CDD" id="cd07043">
    <property type="entry name" value="STAS_anti-anti-sigma_factors"/>
    <property type="match status" value="1"/>
</dbReference>
<dbReference type="PANTHER" id="PTHR30188">
    <property type="entry name" value="ABC TRANSPORTER PERMEASE PROTEIN-RELATED"/>
    <property type="match status" value="1"/>
</dbReference>
<evidence type="ECO:0000313" key="4">
    <source>
        <dbReference type="Proteomes" id="UP000346198"/>
    </source>
</evidence>
<name>A0A6C2UCZ8_9BACT</name>
<feature type="transmembrane region" description="Helical" evidence="1">
    <location>
        <begin position="287"/>
        <end position="305"/>
    </location>
</feature>
<dbReference type="PANTHER" id="PTHR30188:SF3">
    <property type="entry name" value="ABC TRANSPORTER PERMEASE"/>
    <property type="match status" value="1"/>
</dbReference>
<proteinExistence type="inferred from homology"/>
<dbReference type="GO" id="GO:0005548">
    <property type="term" value="F:phospholipid transporter activity"/>
    <property type="evidence" value="ECO:0007669"/>
    <property type="project" value="TreeGrafter"/>
</dbReference>
<feature type="transmembrane region" description="Helical" evidence="1">
    <location>
        <begin position="356"/>
        <end position="378"/>
    </location>
</feature>
<keyword evidence="4" id="KW-1185">Reference proteome</keyword>
<feature type="domain" description="STAS" evidence="2">
    <location>
        <begin position="10"/>
        <end position="131"/>
    </location>
</feature>
<feature type="transmembrane region" description="Helical" evidence="1">
    <location>
        <begin position="325"/>
        <end position="344"/>
    </location>
</feature>
<evidence type="ECO:0000259" key="2">
    <source>
        <dbReference type="PROSITE" id="PS50801"/>
    </source>
</evidence>
<dbReference type="InterPro" id="IPR030802">
    <property type="entry name" value="Permease_MalE"/>
</dbReference>
<dbReference type="Gene3D" id="3.30.750.24">
    <property type="entry name" value="STAS domain"/>
    <property type="match status" value="1"/>
</dbReference>
<dbReference type="InterPro" id="IPR003453">
    <property type="entry name" value="ABC_MlaE_roteobac"/>
</dbReference>
<dbReference type="RefSeq" id="WP_136059538.1">
    <property type="nucleotide sequence ID" value="NZ_CAAHFH010000001.1"/>
</dbReference>
<comment type="similarity">
    <text evidence="1">Belongs to the MlaE permease family.</text>
</comment>